<dbReference type="RefSeq" id="WP_199463228.1">
    <property type="nucleotide sequence ID" value="NZ_JAEMUH010000012.1"/>
</dbReference>
<protein>
    <submittedName>
        <fullName evidence="1">Uncharacterized protein</fullName>
    </submittedName>
</protein>
<evidence type="ECO:0000313" key="1">
    <source>
        <dbReference type="EMBL" id="MBJ7551630.1"/>
    </source>
</evidence>
<dbReference type="Proteomes" id="UP000598488">
    <property type="component" value="Unassembled WGS sequence"/>
</dbReference>
<gene>
    <name evidence="1" type="ORF">JHD44_13120</name>
</gene>
<name>A0ABS0ZD82_9GAMM</name>
<evidence type="ECO:0000313" key="2">
    <source>
        <dbReference type="Proteomes" id="UP000598488"/>
    </source>
</evidence>
<keyword evidence="2" id="KW-1185">Reference proteome</keyword>
<sequence>MMDIALYEERISDAVANYYQKLAEKEINRGHKTAYQEAGKQLRKMRAVLEKHGLLNEWHEHIVKLQTEHKRKIRLMEVLERISVPSKKLID</sequence>
<accession>A0ABS0ZD82</accession>
<proteinExistence type="predicted"/>
<dbReference type="EMBL" id="JAEMUH010000012">
    <property type="protein sequence ID" value="MBJ7551630.1"/>
    <property type="molecule type" value="Genomic_DNA"/>
</dbReference>
<organism evidence="1 2">
    <name type="scientific">Marinomonas ostreistagni</name>
    <dbReference type="NCBI Taxonomy" id="359209"/>
    <lineage>
        <taxon>Bacteria</taxon>
        <taxon>Pseudomonadati</taxon>
        <taxon>Pseudomonadota</taxon>
        <taxon>Gammaproteobacteria</taxon>
        <taxon>Oceanospirillales</taxon>
        <taxon>Oceanospirillaceae</taxon>
        <taxon>Marinomonas</taxon>
    </lineage>
</organism>
<reference evidence="1 2" key="1">
    <citation type="submission" date="2020-12" db="EMBL/GenBank/DDBJ databases">
        <title>Comparative genome analysis of fungal antagonists Marinomonas ostreistagni 398 and M. spartinae 468.</title>
        <authorList>
            <person name="Fields J.L."/>
            <person name="Mavrodi O.V."/>
            <person name="Biber P.D."/>
            <person name="Indest K.J."/>
            <person name="Mavrodi D.V."/>
        </authorList>
    </citation>
    <scope>NUCLEOTIDE SEQUENCE [LARGE SCALE GENOMIC DNA]</scope>
    <source>
        <strain evidence="1 2">USM7</strain>
    </source>
</reference>
<comment type="caution">
    <text evidence="1">The sequence shown here is derived from an EMBL/GenBank/DDBJ whole genome shotgun (WGS) entry which is preliminary data.</text>
</comment>